<gene>
    <name evidence="1" type="primary">slyX</name>
    <name evidence="4" type="ORF">CZ814_01539</name>
    <name evidence="3" type="ORF">VXS06_12795</name>
</gene>
<proteinExistence type="inferred from homology"/>
<dbReference type="RefSeq" id="WP_080174390.1">
    <property type="nucleotide sequence ID" value="NZ_AP024854.1"/>
</dbReference>
<comment type="similarity">
    <text evidence="1">Belongs to the SlyX family.</text>
</comment>
<accession>A0A1T4SC76</accession>
<feature type="coiled-coil region" evidence="2">
    <location>
        <begin position="4"/>
        <end position="31"/>
    </location>
</feature>
<sequence>MNEIEQLQSRLDELEMKLAFQEQTIDELNDALTKQQFMIDRMEVQLKFMVGKVKGMQTSNMADESEETPPPHY</sequence>
<dbReference type="AlphaFoldDB" id="A0A1T4SC76"/>
<dbReference type="NCBIfam" id="NF003357">
    <property type="entry name" value="PRK04406.1"/>
    <property type="match status" value="1"/>
</dbReference>
<dbReference type="EMBL" id="JAYXUG010000009">
    <property type="protein sequence ID" value="MEC6832639.1"/>
    <property type="molecule type" value="Genomic_DNA"/>
</dbReference>
<evidence type="ECO:0000313" key="5">
    <source>
        <dbReference type="Proteomes" id="UP000191116"/>
    </source>
</evidence>
<reference evidence="4 5" key="1">
    <citation type="submission" date="2017-02" db="EMBL/GenBank/DDBJ databases">
        <authorList>
            <person name="Peterson S.W."/>
        </authorList>
    </citation>
    <scope>NUCLEOTIDE SEQUENCE [LARGE SCALE GENOMIC DNA]</scope>
    <source>
        <strain evidence="4 5">CECT 9189</strain>
    </source>
</reference>
<dbReference type="Pfam" id="PF04102">
    <property type="entry name" value="SlyX"/>
    <property type="match status" value="1"/>
</dbReference>
<protein>
    <recommendedName>
        <fullName evidence="1">Protein SlyX homolog</fullName>
    </recommendedName>
</protein>
<evidence type="ECO:0000256" key="1">
    <source>
        <dbReference type="HAMAP-Rule" id="MF_00715"/>
    </source>
</evidence>
<dbReference type="EMBL" id="FUWP01000005">
    <property type="protein sequence ID" value="SKA25802.1"/>
    <property type="molecule type" value="Genomic_DNA"/>
</dbReference>
<keyword evidence="2" id="KW-0175">Coiled coil</keyword>
<dbReference type="Proteomes" id="UP001306119">
    <property type="component" value="Unassembled WGS sequence"/>
</dbReference>
<name>A0A1T4SC76_9GAMM</name>
<dbReference type="InterPro" id="IPR007236">
    <property type="entry name" value="SlyX"/>
</dbReference>
<dbReference type="OrthoDB" id="5771733at2"/>
<dbReference type="Gene3D" id="1.20.5.300">
    <property type="match status" value="1"/>
</dbReference>
<evidence type="ECO:0000313" key="6">
    <source>
        <dbReference type="Proteomes" id="UP001306119"/>
    </source>
</evidence>
<organism evidence="4 5">
    <name type="scientific">Photobacterium toruni</name>
    <dbReference type="NCBI Taxonomy" id="1935446"/>
    <lineage>
        <taxon>Bacteria</taxon>
        <taxon>Pseudomonadati</taxon>
        <taxon>Pseudomonadota</taxon>
        <taxon>Gammaproteobacteria</taxon>
        <taxon>Vibrionales</taxon>
        <taxon>Vibrionaceae</taxon>
        <taxon>Photobacterium</taxon>
    </lineage>
</organism>
<dbReference type="PANTHER" id="PTHR36508">
    <property type="entry name" value="PROTEIN SLYX"/>
    <property type="match status" value="1"/>
</dbReference>
<dbReference type="PANTHER" id="PTHR36508:SF1">
    <property type="entry name" value="PROTEIN SLYX"/>
    <property type="match status" value="1"/>
</dbReference>
<keyword evidence="6" id="KW-1185">Reference proteome</keyword>
<evidence type="ECO:0000313" key="4">
    <source>
        <dbReference type="EMBL" id="SKA25802.1"/>
    </source>
</evidence>
<evidence type="ECO:0000256" key="2">
    <source>
        <dbReference type="SAM" id="Coils"/>
    </source>
</evidence>
<dbReference type="Proteomes" id="UP000191116">
    <property type="component" value="Unassembled WGS sequence"/>
</dbReference>
<reference evidence="3 6" key="2">
    <citation type="submission" date="2024-01" db="EMBL/GenBank/DDBJ databases">
        <title>Active colonisers of the gastrointestinal tract of Atlantic salmon farmed in a warm water region.</title>
        <authorList>
            <person name="Bowman J.P."/>
        </authorList>
    </citation>
    <scope>NUCLEOTIDE SEQUENCE [LARGE SCALE GENOMIC DNA]</scope>
    <source>
        <strain evidence="3 6">S3MW1</strain>
    </source>
</reference>
<evidence type="ECO:0000313" key="3">
    <source>
        <dbReference type="EMBL" id="MEC6832639.1"/>
    </source>
</evidence>
<dbReference type="HAMAP" id="MF_00715">
    <property type="entry name" value="SlyX"/>
    <property type="match status" value="1"/>
</dbReference>